<organism evidence="1 2">
    <name type="scientific">Candidatus Gottesmanbacteria bacterium GW2011_GWA2_47_9</name>
    <dbReference type="NCBI Taxonomy" id="1618445"/>
    <lineage>
        <taxon>Bacteria</taxon>
        <taxon>Candidatus Gottesmaniibacteriota</taxon>
    </lineage>
</organism>
<sequence>MKWWHGVGIVALLGAGFWIYKAATVVPPGVAMADQGQEHVTPQAVAEFKYNSNPPTSGPHLPTWVKPGAYDTPQSEGELIHSLEHGYVIISYNCNVHLSKIFNFSAKGGSADGRQFSIFNQFPISKIYAHEEDGATPSADFIDPTISTGSAINETDACRALVAQLQELSERKKLFKLVVVPRPQLDTTVALTAWNHIDKFDPPAGGFDAKRIEAFIDYYRDHGPEKTME</sequence>
<dbReference type="PATRIC" id="fig|1618445.3.peg.713"/>
<evidence type="ECO:0008006" key="3">
    <source>
        <dbReference type="Google" id="ProtNLM"/>
    </source>
</evidence>
<gene>
    <name evidence="1" type="ORF">UY16_C0022G0006</name>
</gene>
<dbReference type="EMBL" id="LCOY01000022">
    <property type="protein sequence ID" value="KKU87606.1"/>
    <property type="molecule type" value="Genomic_DNA"/>
</dbReference>
<dbReference type="Proteomes" id="UP000034739">
    <property type="component" value="Unassembled WGS sequence"/>
</dbReference>
<proteinExistence type="predicted"/>
<reference evidence="1 2" key="1">
    <citation type="journal article" date="2015" name="Nature">
        <title>rRNA introns, odd ribosomes, and small enigmatic genomes across a large radiation of phyla.</title>
        <authorList>
            <person name="Brown C.T."/>
            <person name="Hug L.A."/>
            <person name="Thomas B.C."/>
            <person name="Sharon I."/>
            <person name="Castelle C.J."/>
            <person name="Singh A."/>
            <person name="Wilkins M.J."/>
            <person name="Williams K.H."/>
            <person name="Banfield J.F."/>
        </authorList>
    </citation>
    <scope>NUCLEOTIDE SEQUENCE [LARGE SCALE GENOMIC DNA]</scope>
</reference>
<protein>
    <recommendedName>
        <fullName evidence="3">DUF3105 domain-containing protein</fullName>
    </recommendedName>
</protein>
<evidence type="ECO:0000313" key="1">
    <source>
        <dbReference type="EMBL" id="KKU87606.1"/>
    </source>
</evidence>
<comment type="caution">
    <text evidence="1">The sequence shown here is derived from an EMBL/GenBank/DDBJ whole genome shotgun (WGS) entry which is preliminary data.</text>
</comment>
<evidence type="ECO:0000313" key="2">
    <source>
        <dbReference type="Proteomes" id="UP000034739"/>
    </source>
</evidence>
<dbReference type="Pfam" id="PF11303">
    <property type="entry name" value="DUF3105"/>
    <property type="match status" value="2"/>
</dbReference>
<dbReference type="InterPro" id="IPR021454">
    <property type="entry name" value="DUF3105"/>
</dbReference>
<accession>A0A0G1U0M0</accession>
<name>A0A0G1U0M0_9BACT</name>
<dbReference type="AlphaFoldDB" id="A0A0G1U0M0"/>